<comment type="caution">
    <text evidence="2">The sequence shown here is derived from an EMBL/GenBank/DDBJ whole genome shotgun (WGS) entry which is preliminary data.</text>
</comment>
<reference evidence="2 3" key="1">
    <citation type="submission" date="2019-07" db="EMBL/GenBank/DDBJ databases">
        <title>Genome sequencing of 100 strains of the haloalkaliphilic chemolithoautotrophic sulfur-oxidizing bacterium Thioalkalivibrio.</title>
        <authorList>
            <person name="Muyzer G."/>
        </authorList>
    </citation>
    <scope>NUCLEOTIDE SEQUENCE [LARGE SCALE GENOMIC DNA]</scope>
    <source>
        <strain evidence="2 3">ASO4-4</strain>
    </source>
</reference>
<protein>
    <submittedName>
        <fullName evidence="2">Uncharacterized protein</fullName>
    </submittedName>
</protein>
<keyword evidence="1" id="KW-1133">Transmembrane helix</keyword>
<accession>A0A562QY67</accession>
<name>A0A562QY67_9BACT</name>
<keyword evidence="1" id="KW-0472">Membrane</keyword>
<feature type="transmembrane region" description="Helical" evidence="1">
    <location>
        <begin position="45"/>
        <end position="67"/>
    </location>
</feature>
<keyword evidence="1" id="KW-0812">Transmembrane</keyword>
<proteinExistence type="predicted"/>
<keyword evidence="3" id="KW-1185">Reference proteome</keyword>
<evidence type="ECO:0000313" key="3">
    <source>
        <dbReference type="Proteomes" id="UP000318307"/>
    </source>
</evidence>
<feature type="transmembrane region" description="Helical" evidence="1">
    <location>
        <begin position="12"/>
        <end position="30"/>
    </location>
</feature>
<gene>
    <name evidence="2" type="ORF">LZ24_03423</name>
</gene>
<evidence type="ECO:0000313" key="2">
    <source>
        <dbReference type="EMBL" id="TWI61745.1"/>
    </source>
</evidence>
<dbReference type="Proteomes" id="UP000318307">
    <property type="component" value="Unassembled WGS sequence"/>
</dbReference>
<dbReference type="EMBL" id="VLLC01000069">
    <property type="protein sequence ID" value="TWI61745.1"/>
    <property type="molecule type" value="Genomic_DNA"/>
</dbReference>
<dbReference type="AlphaFoldDB" id="A0A562QY67"/>
<organism evidence="2 3">
    <name type="scientific">Desulfobotulus alkaliphilus</name>
    <dbReference type="NCBI Taxonomy" id="622671"/>
    <lineage>
        <taxon>Bacteria</taxon>
        <taxon>Pseudomonadati</taxon>
        <taxon>Thermodesulfobacteriota</taxon>
        <taxon>Desulfobacteria</taxon>
        <taxon>Desulfobacterales</taxon>
        <taxon>Desulfobacteraceae</taxon>
        <taxon>Desulfobotulus</taxon>
    </lineage>
</organism>
<sequence length="117" mass="13605">MICQHGDWRHGRPILSCGFRSLVLVTWLLWKKTGKRFLKSAFSNFPIRFVLVAVIALVWIGGSFWHAGGKKLYWDAKVWKLCAIDGGIRVYETVVLTPDLIDRFGQIFLRDEHGYYF</sequence>
<evidence type="ECO:0000256" key="1">
    <source>
        <dbReference type="SAM" id="Phobius"/>
    </source>
</evidence>